<dbReference type="AlphaFoldDB" id="A0AAV4BKZ0"/>
<keyword evidence="1" id="KW-0347">Helicase</keyword>
<dbReference type="GO" id="GO:0004386">
    <property type="term" value="F:helicase activity"/>
    <property type="evidence" value="ECO:0007669"/>
    <property type="project" value="UniProtKB-KW"/>
</dbReference>
<gene>
    <name evidence="1" type="ORF">PoB_004598800</name>
</gene>
<keyword evidence="1" id="KW-0547">Nucleotide-binding</keyword>
<reference evidence="1 2" key="1">
    <citation type="journal article" date="2021" name="Elife">
        <title>Chloroplast acquisition without the gene transfer in kleptoplastic sea slugs, Plakobranchus ocellatus.</title>
        <authorList>
            <person name="Maeda T."/>
            <person name="Takahashi S."/>
            <person name="Yoshida T."/>
            <person name="Shimamura S."/>
            <person name="Takaki Y."/>
            <person name="Nagai Y."/>
            <person name="Toyoda A."/>
            <person name="Suzuki Y."/>
            <person name="Arimoto A."/>
            <person name="Ishii H."/>
            <person name="Satoh N."/>
            <person name="Nishiyama T."/>
            <person name="Hasebe M."/>
            <person name="Maruyama T."/>
            <person name="Minagawa J."/>
            <person name="Obokata J."/>
            <person name="Shigenobu S."/>
        </authorList>
    </citation>
    <scope>NUCLEOTIDE SEQUENCE [LARGE SCALE GENOMIC DNA]</scope>
</reference>
<dbReference type="EMBL" id="BLXT01005065">
    <property type="protein sequence ID" value="GFO19483.1"/>
    <property type="molecule type" value="Genomic_DNA"/>
</dbReference>
<evidence type="ECO:0000313" key="2">
    <source>
        <dbReference type="Proteomes" id="UP000735302"/>
    </source>
</evidence>
<dbReference type="Proteomes" id="UP000735302">
    <property type="component" value="Unassembled WGS sequence"/>
</dbReference>
<keyword evidence="1" id="KW-0378">Hydrolase</keyword>
<organism evidence="1 2">
    <name type="scientific">Plakobranchus ocellatus</name>
    <dbReference type="NCBI Taxonomy" id="259542"/>
    <lineage>
        <taxon>Eukaryota</taxon>
        <taxon>Metazoa</taxon>
        <taxon>Spiralia</taxon>
        <taxon>Lophotrochozoa</taxon>
        <taxon>Mollusca</taxon>
        <taxon>Gastropoda</taxon>
        <taxon>Heterobranchia</taxon>
        <taxon>Euthyneura</taxon>
        <taxon>Panpulmonata</taxon>
        <taxon>Sacoglossa</taxon>
        <taxon>Placobranchoidea</taxon>
        <taxon>Plakobranchidae</taxon>
        <taxon>Plakobranchus</taxon>
    </lineage>
</organism>
<protein>
    <submittedName>
        <fullName evidence="1">ATP-dependent RNA helicase a-like protein</fullName>
    </submittedName>
</protein>
<evidence type="ECO:0000313" key="1">
    <source>
        <dbReference type="EMBL" id="GFO19483.1"/>
    </source>
</evidence>
<sequence>MCTIAASTTFPEPFIVPTDRRRLGWVHKNMAGSRASDHVALLNAFQMWEDARFGGENAEMSFCDNKSLNMQTLRMTWEAKNQLVEILTNAGFPEECLMPQAFNFAGPDNRLDIIRTRAVSCKQMTNVYPVQLLLFGSGQVKGHGDNVVLDNWINLKMEASLAAKIVALRPPLEALVVLATKEPEQVSTPVPQEENILGVIRALSRQHAGGMAWHMEEEALADVHHHQRWLTWREILDKGSTLEVDLVEGEVMEAEVDFMAEILGEVDLAEEVVEEIVLVVKEVDLEAKVEGLVEEEEVMDGVEADLGIRFFGIAQSLWIKSNQRRDFFMVFSFFVTHFFQAVM</sequence>
<accession>A0AAV4BKZ0</accession>
<name>A0AAV4BKZ0_9GAST</name>
<comment type="caution">
    <text evidence="1">The sequence shown here is derived from an EMBL/GenBank/DDBJ whole genome shotgun (WGS) entry which is preliminary data.</text>
</comment>
<proteinExistence type="predicted"/>
<keyword evidence="1" id="KW-0067">ATP-binding</keyword>
<keyword evidence="2" id="KW-1185">Reference proteome</keyword>